<name>A0A8I0EWN4_9ACTN</name>
<reference evidence="2" key="1">
    <citation type="submission" date="2020-09" db="EMBL/GenBank/DDBJ databases">
        <title>Novel species in genus Aeromicrobium.</title>
        <authorList>
            <person name="Zhang G."/>
        </authorList>
    </citation>
    <scope>NUCLEOTIDE SEQUENCE</scope>
    <source>
        <strain evidence="2">Zg-636</strain>
    </source>
</reference>
<evidence type="ECO:0000313" key="3">
    <source>
        <dbReference type="Proteomes" id="UP000620591"/>
    </source>
</evidence>
<evidence type="ECO:0000313" key="2">
    <source>
        <dbReference type="EMBL" id="MBC9226879.1"/>
    </source>
</evidence>
<dbReference type="InterPro" id="IPR027417">
    <property type="entry name" value="P-loop_NTPase"/>
</dbReference>
<dbReference type="GO" id="GO:0005524">
    <property type="term" value="F:ATP binding"/>
    <property type="evidence" value="ECO:0007669"/>
    <property type="project" value="InterPro"/>
</dbReference>
<sequence length="190" mass="21412">MDLQELAGLVTARRAAVGRPIVVGISGYGGSGKSTLARELVEALPDAVRMRGDDFLDPVRVHERSADWDGVERDRLATEVLRPFREGVPGEFRRFDWDLGRFRDPEPVPRADVLVVDLIGLFHPETLPLLDLTVWCEVDLDTAVQRGMLRDRRAGHDHDRVWTDVWAANERDFESAFGPREVADVRFPTG</sequence>
<proteinExistence type="predicted"/>
<dbReference type="InterPro" id="IPR006083">
    <property type="entry name" value="PRK/URK"/>
</dbReference>
<feature type="domain" description="Phosphoribulokinase/uridine kinase" evidence="1">
    <location>
        <begin position="22"/>
        <end position="179"/>
    </location>
</feature>
<dbReference type="SUPFAM" id="SSF52540">
    <property type="entry name" value="P-loop containing nucleoside triphosphate hydrolases"/>
    <property type="match status" value="1"/>
</dbReference>
<protein>
    <submittedName>
        <fullName evidence="2">Phosphoglycerate transporter</fullName>
    </submittedName>
</protein>
<dbReference type="EMBL" id="JACTVM010000003">
    <property type="protein sequence ID" value="MBC9226879.1"/>
    <property type="molecule type" value="Genomic_DNA"/>
</dbReference>
<comment type="caution">
    <text evidence="2">The sequence shown here is derived from an EMBL/GenBank/DDBJ whole genome shotgun (WGS) entry which is preliminary data.</text>
</comment>
<gene>
    <name evidence="2" type="ORF">IBG24_11165</name>
</gene>
<dbReference type="AlphaFoldDB" id="A0A8I0EWN4"/>
<accession>A0A8I0EWN4</accession>
<evidence type="ECO:0000259" key="1">
    <source>
        <dbReference type="Pfam" id="PF00485"/>
    </source>
</evidence>
<dbReference type="Gene3D" id="3.40.50.300">
    <property type="entry name" value="P-loop containing nucleotide triphosphate hydrolases"/>
    <property type="match status" value="1"/>
</dbReference>
<dbReference type="Proteomes" id="UP000620591">
    <property type="component" value="Unassembled WGS sequence"/>
</dbReference>
<dbReference type="Pfam" id="PF00485">
    <property type="entry name" value="PRK"/>
    <property type="match status" value="1"/>
</dbReference>
<organism evidence="2 3">
    <name type="scientific">Aeromicrobium senzhongii</name>
    <dbReference type="NCBI Taxonomy" id="2663859"/>
    <lineage>
        <taxon>Bacteria</taxon>
        <taxon>Bacillati</taxon>
        <taxon>Actinomycetota</taxon>
        <taxon>Actinomycetes</taxon>
        <taxon>Propionibacteriales</taxon>
        <taxon>Nocardioidaceae</taxon>
        <taxon>Aeromicrobium</taxon>
    </lineage>
</organism>
<dbReference type="GO" id="GO:0016301">
    <property type="term" value="F:kinase activity"/>
    <property type="evidence" value="ECO:0007669"/>
    <property type="project" value="InterPro"/>
</dbReference>
<dbReference type="RefSeq" id="WP_187769624.1">
    <property type="nucleotide sequence ID" value="NZ_JACTVM010000003.1"/>
</dbReference>
<dbReference type="PANTHER" id="PTHR10285">
    <property type="entry name" value="URIDINE KINASE"/>
    <property type="match status" value="1"/>
</dbReference>